<dbReference type="EMBL" id="CP011546">
    <property type="protein sequence ID" value="AKK11688.1"/>
    <property type="molecule type" value="Genomic_DNA"/>
</dbReference>
<gene>
    <name evidence="8" type="ORF">CUTER_08525</name>
</gene>
<evidence type="ECO:0000313" key="8">
    <source>
        <dbReference type="EMBL" id="AKK11688.1"/>
    </source>
</evidence>
<dbReference type="Pfam" id="PF05425">
    <property type="entry name" value="CopD"/>
    <property type="match status" value="1"/>
</dbReference>
<dbReference type="InterPro" id="IPR008457">
    <property type="entry name" value="Cu-R_CopD_dom"/>
</dbReference>
<dbReference type="PATRIC" id="fig|1072256.5.peg.1682"/>
<organism evidence="8 9">
    <name type="scientific">Corynebacterium uterequi</name>
    <dbReference type="NCBI Taxonomy" id="1072256"/>
    <lineage>
        <taxon>Bacteria</taxon>
        <taxon>Bacillati</taxon>
        <taxon>Actinomycetota</taxon>
        <taxon>Actinomycetes</taxon>
        <taxon>Mycobacteriales</taxon>
        <taxon>Corynebacteriaceae</taxon>
        <taxon>Corynebacterium</taxon>
    </lineage>
</organism>
<feature type="transmembrane region" description="Helical" evidence="6">
    <location>
        <begin position="546"/>
        <end position="564"/>
    </location>
</feature>
<feature type="transmembrane region" description="Helical" evidence="6">
    <location>
        <begin position="576"/>
        <end position="596"/>
    </location>
</feature>
<reference evidence="9" key="2">
    <citation type="submission" date="2015-05" db="EMBL/GenBank/DDBJ databases">
        <title>Complete genome sequence of Corynebacterium uterequi DSM 45634, isolated from the uterus of a maiden mare.</title>
        <authorList>
            <person name="Ruckert C."/>
            <person name="Albersmeier A."/>
            <person name="Winkler A."/>
            <person name="Tauch A."/>
        </authorList>
    </citation>
    <scope>NUCLEOTIDE SEQUENCE [LARGE SCALE GENOMIC DNA]</scope>
    <source>
        <strain evidence="9">DSM 45634</strain>
    </source>
</reference>
<evidence type="ECO:0000256" key="3">
    <source>
        <dbReference type="ARBA" id="ARBA00022692"/>
    </source>
</evidence>
<feature type="transmembrane region" description="Helical" evidence="6">
    <location>
        <begin position="395"/>
        <end position="415"/>
    </location>
</feature>
<dbReference type="GO" id="GO:0005886">
    <property type="term" value="C:plasma membrane"/>
    <property type="evidence" value="ECO:0007669"/>
    <property type="project" value="UniProtKB-SubCell"/>
</dbReference>
<dbReference type="InterPro" id="IPR032694">
    <property type="entry name" value="CopC/D"/>
</dbReference>
<dbReference type="KEGG" id="cut:CUTER_08525"/>
<keyword evidence="9" id="KW-1185">Reference proteome</keyword>
<dbReference type="OrthoDB" id="5241646at2"/>
<keyword evidence="4 6" id="KW-1133">Transmembrane helix</keyword>
<proteinExistence type="predicted"/>
<feature type="transmembrane region" description="Helical" evidence="6">
    <location>
        <begin position="427"/>
        <end position="449"/>
    </location>
</feature>
<feature type="transmembrane region" description="Helical" evidence="6">
    <location>
        <begin position="198"/>
        <end position="217"/>
    </location>
</feature>
<reference evidence="8 9" key="1">
    <citation type="journal article" date="2015" name="Genome Announc.">
        <title>Virulence Factor Genes Detected in the Complete Genome Sequence of Corynebacterium uterequi DSM 45634, Isolated from the Uterus of a Maiden Mare.</title>
        <authorList>
            <person name="Ruckert C."/>
            <person name="Kriete M."/>
            <person name="Jaenicke S."/>
            <person name="Winkler A."/>
            <person name="Tauch A."/>
        </authorList>
    </citation>
    <scope>NUCLEOTIDE SEQUENCE [LARGE SCALE GENOMIC DNA]</scope>
    <source>
        <strain evidence="8 9">DSM 45634</strain>
    </source>
</reference>
<dbReference type="RefSeq" id="WP_047260048.1">
    <property type="nucleotide sequence ID" value="NZ_CP011546.1"/>
</dbReference>
<feature type="transmembrane region" description="Helical" evidence="6">
    <location>
        <begin position="628"/>
        <end position="648"/>
    </location>
</feature>
<protein>
    <submittedName>
        <fullName evidence="8">Putative membrane protein</fullName>
    </submittedName>
</protein>
<feature type="transmembrane region" description="Helical" evidence="6">
    <location>
        <begin position="461"/>
        <end position="484"/>
    </location>
</feature>
<evidence type="ECO:0000256" key="5">
    <source>
        <dbReference type="ARBA" id="ARBA00023136"/>
    </source>
</evidence>
<dbReference type="STRING" id="1072256.CUTER_08525"/>
<feature type="transmembrane region" description="Helical" evidence="6">
    <location>
        <begin position="23"/>
        <end position="45"/>
    </location>
</feature>
<feature type="transmembrane region" description="Helical" evidence="6">
    <location>
        <begin position="514"/>
        <end position="534"/>
    </location>
</feature>
<evidence type="ECO:0000256" key="2">
    <source>
        <dbReference type="ARBA" id="ARBA00022475"/>
    </source>
</evidence>
<evidence type="ECO:0000256" key="6">
    <source>
        <dbReference type="SAM" id="Phobius"/>
    </source>
</evidence>
<keyword evidence="3 6" id="KW-0812">Transmembrane</keyword>
<sequence>MASQARTASPQSSSSPPEPRSSWLLYVGAALVAGLVGGTIGYSFLGESLAVLGIPDPGIITTFGLPFLRAAAWLCAALAIGSFMFSAFYISPLPQRSTAKDSAEATHLGHAELSVDGLLAARTGAWAALAFAAIGIVMVPMVFSDTSGQTLVASLNVASWNLALEQVAASGVWLLSAMFAGAVGAAGLIQHRWSSQPALFLGAIVMIVPLGMEGHAATGGDHDYGTNAYLWHLVFMAIWIGGLMALIAHGRRLGPELEVAVRRYSSVALFSLLAVAASGVISALIRIEITDLFTTRYGLIIVAKIVGTVGLALLGFAHRSITIPRLATQPSAFLRLAVGEVVLMAVVAGVAVTMGRTPPPPPRDPNLTSMDIQIGYELTKEPTFFGVFTVWRFDVMFGAIAVLLAGFYLAGVRSVKRQGKPWKRSYTLWWLAGCASLLVTTSSGIGLYMPAAYSMHMVGHMVLSMVVPLVMTLGAPLTLVMTVWDAGEPGKATPHDWANAFIHSRFLRVVTTPWVNLLQFLVFFYVLYLSIPLYELAISEHAGHLLMNWSFILSGYFYFWELVGPDRIPHRRPASIRLFWLAVAMPVHLFFGVYLMQLNVVMGEEFYRSLELPWNPDLLQDQKEGGGIAWAFGSFPITYVMAVLLLEWRRDDAAEGRRVDARLDAAERERSAESVEKRGEAATDSEELDEFSAYNEMLRRYHEGSGSQLDDYYGAEFTQR</sequence>
<dbReference type="Proteomes" id="UP000035548">
    <property type="component" value="Chromosome"/>
</dbReference>
<feature type="transmembrane region" description="Helical" evidence="6">
    <location>
        <begin position="297"/>
        <end position="321"/>
    </location>
</feature>
<keyword evidence="2" id="KW-1003">Cell membrane</keyword>
<evidence type="ECO:0000313" key="9">
    <source>
        <dbReference type="Proteomes" id="UP000035548"/>
    </source>
</evidence>
<dbReference type="PANTHER" id="PTHR34820">
    <property type="entry name" value="INNER MEMBRANE PROTEIN YEBZ"/>
    <property type="match status" value="1"/>
</dbReference>
<feature type="transmembrane region" description="Helical" evidence="6">
    <location>
        <begin position="267"/>
        <end position="285"/>
    </location>
</feature>
<dbReference type="GO" id="GO:0006825">
    <property type="term" value="P:copper ion transport"/>
    <property type="evidence" value="ECO:0007669"/>
    <property type="project" value="InterPro"/>
</dbReference>
<keyword evidence="5 6" id="KW-0472">Membrane</keyword>
<accession>A0A0G3HIF7</accession>
<feature type="domain" description="Copper resistance protein D" evidence="7">
    <location>
        <begin position="260"/>
        <end position="353"/>
    </location>
</feature>
<evidence type="ECO:0000256" key="1">
    <source>
        <dbReference type="ARBA" id="ARBA00004651"/>
    </source>
</evidence>
<evidence type="ECO:0000259" key="7">
    <source>
        <dbReference type="Pfam" id="PF05425"/>
    </source>
</evidence>
<dbReference type="Pfam" id="PF09678">
    <property type="entry name" value="Caa3_CtaG"/>
    <property type="match status" value="1"/>
</dbReference>
<feature type="transmembrane region" description="Helical" evidence="6">
    <location>
        <begin position="229"/>
        <end position="247"/>
    </location>
</feature>
<feature type="transmembrane region" description="Helical" evidence="6">
    <location>
        <begin position="124"/>
        <end position="143"/>
    </location>
</feature>
<feature type="transmembrane region" description="Helical" evidence="6">
    <location>
        <begin position="70"/>
        <end position="90"/>
    </location>
</feature>
<dbReference type="AlphaFoldDB" id="A0A0G3HIF7"/>
<feature type="transmembrane region" description="Helical" evidence="6">
    <location>
        <begin position="163"/>
        <end position="186"/>
    </location>
</feature>
<name>A0A0G3HIF7_9CORY</name>
<comment type="subcellular location">
    <subcellularLocation>
        <location evidence="1">Cell membrane</location>
        <topology evidence="1">Multi-pass membrane protein</topology>
    </subcellularLocation>
</comment>
<dbReference type="InterPro" id="IPR019108">
    <property type="entry name" value="Caa3_assmbl_CtaG-rel"/>
</dbReference>
<dbReference type="PANTHER" id="PTHR34820:SF4">
    <property type="entry name" value="INNER MEMBRANE PROTEIN YEBZ"/>
    <property type="match status" value="1"/>
</dbReference>
<evidence type="ECO:0000256" key="4">
    <source>
        <dbReference type="ARBA" id="ARBA00022989"/>
    </source>
</evidence>
<feature type="transmembrane region" description="Helical" evidence="6">
    <location>
        <begin position="333"/>
        <end position="354"/>
    </location>
</feature>